<protein>
    <submittedName>
        <fullName evidence="1">Uncharacterized protein</fullName>
    </submittedName>
</protein>
<keyword evidence="2" id="KW-1185">Reference proteome</keyword>
<gene>
    <name evidence="1" type="ORF">AMAG_05965</name>
</gene>
<organism evidence="1 2">
    <name type="scientific">Allomyces macrogynus (strain ATCC 38327)</name>
    <name type="common">Allomyces javanicus var. macrogynus</name>
    <dbReference type="NCBI Taxonomy" id="578462"/>
    <lineage>
        <taxon>Eukaryota</taxon>
        <taxon>Fungi</taxon>
        <taxon>Fungi incertae sedis</taxon>
        <taxon>Blastocladiomycota</taxon>
        <taxon>Blastocladiomycetes</taxon>
        <taxon>Blastocladiales</taxon>
        <taxon>Blastocladiaceae</taxon>
        <taxon>Allomyces</taxon>
    </lineage>
</organism>
<dbReference type="AlphaFoldDB" id="A0A0L0SDT1"/>
<dbReference type="OrthoDB" id="8883818at2759"/>
<reference evidence="1 2" key="1">
    <citation type="submission" date="2009-11" db="EMBL/GenBank/DDBJ databases">
        <title>Annotation of Allomyces macrogynus ATCC 38327.</title>
        <authorList>
            <consortium name="The Broad Institute Genome Sequencing Platform"/>
            <person name="Russ C."/>
            <person name="Cuomo C."/>
            <person name="Burger G."/>
            <person name="Gray M.W."/>
            <person name="Holland P.W.H."/>
            <person name="King N."/>
            <person name="Lang F.B.F."/>
            <person name="Roger A.J."/>
            <person name="Ruiz-Trillo I."/>
            <person name="Young S.K."/>
            <person name="Zeng Q."/>
            <person name="Gargeya S."/>
            <person name="Fitzgerald M."/>
            <person name="Haas B."/>
            <person name="Abouelleil A."/>
            <person name="Alvarado L."/>
            <person name="Arachchi H.M."/>
            <person name="Berlin A."/>
            <person name="Chapman S.B."/>
            <person name="Gearin G."/>
            <person name="Goldberg J."/>
            <person name="Griggs A."/>
            <person name="Gujja S."/>
            <person name="Hansen M."/>
            <person name="Heiman D."/>
            <person name="Howarth C."/>
            <person name="Larimer J."/>
            <person name="Lui A."/>
            <person name="MacDonald P.J.P."/>
            <person name="McCowen C."/>
            <person name="Montmayeur A."/>
            <person name="Murphy C."/>
            <person name="Neiman D."/>
            <person name="Pearson M."/>
            <person name="Priest M."/>
            <person name="Roberts A."/>
            <person name="Saif S."/>
            <person name="Shea T."/>
            <person name="Sisk P."/>
            <person name="Stolte C."/>
            <person name="Sykes S."/>
            <person name="Wortman J."/>
            <person name="Nusbaum C."/>
            <person name="Birren B."/>
        </authorList>
    </citation>
    <scope>NUCLEOTIDE SEQUENCE [LARGE SCALE GENOMIC DNA]</scope>
    <source>
        <strain evidence="1 2">ATCC 38327</strain>
    </source>
</reference>
<sequence>MPAHGHPHALLVITLANRHFHIFEAPTWAPHAWPRKNLQRLGHDVTDRQDYFRGAYALPKSRLLLWTSNWFLAVDLLRDLDANKKRKSVSAESGVDADAVDVEDGERDAVAPSRNLRIEKRGYSLLSRYQRLMHVEV</sequence>
<dbReference type="Proteomes" id="UP000054350">
    <property type="component" value="Unassembled WGS sequence"/>
</dbReference>
<dbReference type="VEuPathDB" id="FungiDB:AMAG_05965"/>
<dbReference type="EMBL" id="GG745336">
    <property type="protein sequence ID" value="KNE60584.1"/>
    <property type="molecule type" value="Genomic_DNA"/>
</dbReference>
<name>A0A0L0SDT1_ALLM3</name>
<evidence type="ECO:0000313" key="1">
    <source>
        <dbReference type="EMBL" id="KNE60584.1"/>
    </source>
</evidence>
<evidence type="ECO:0000313" key="2">
    <source>
        <dbReference type="Proteomes" id="UP000054350"/>
    </source>
</evidence>
<reference evidence="2" key="2">
    <citation type="submission" date="2009-11" db="EMBL/GenBank/DDBJ databases">
        <title>The Genome Sequence of Allomyces macrogynus strain ATCC 38327.</title>
        <authorList>
            <consortium name="The Broad Institute Genome Sequencing Platform"/>
            <person name="Russ C."/>
            <person name="Cuomo C."/>
            <person name="Shea T."/>
            <person name="Young S.K."/>
            <person name="Zeng Q."/>
            <person name="Koehrsen M."/>
            <person name="Haas B."/>
            <person name="Borodovsky M."/>
            <person name="Guigo R."/>
            <person name="Alvarado L."/>
            <person name="Berlin A."/>
            <person name="Borenstein D."/>
            <person name="Chen Z."/>
            <person name="Engels R."/>
            <person name="Freedman E."/>
            <person name="Gellesch M."/>
            <person name="Goldberg J."/>
            <person name="Griggs A."/>
            <person name="Gujja S."/>
            <person name="Heiman D."/>
            <person name="Hepburn T."/>
            <person name="Howarth C."/>
            <person name="Jen D."/>
            <person name="Larson L."/>
            <person name="Lewis B."/>
            <person name="Mehta T."/>
            <person name="Park D."/>
            <person name="Pearson M."/>
            <person name="Roberts A."/>
            <person name="Saif S."/>
            <person name="Shenoy N."/>
            <person name="Sisk P."/>
            <person name="Stolte C."/>
            <person name="Sykes S."/>
            <person name="Walk T."/>
            <person name="White J."/>
            <person name="Yandava C."/>
            <person name="Burger G."/>
            <person name="Gray M.W."/>
            <person name="Holland P.W.H."/>
            <person name="King N."/>
            <person name="Lang F.B.F."/>
            <person name="Roger A.J."/>
            <person name="Ruiz-Trillo I."/>
            <person name="Lander E."/>
            <person name="Nusbaum C."/>
        </authorList>
    </citation>
    <scope>NUCLEOTIDE SEQUENCE [LARGE SCALE GENOMIC DNA]</scope>
    <source>
        <strain evidence="2">ATCC 38327</strain>
    </source>
</reference>
<accession>A0A0L0SDT1</accession>
<proteinExistence type="predicted"/>